<feature type="compositionally biased region" description="Pro residues" evidence="1">
    <location>
        <begin position="67"/>
        <end position="80"/>
    </location>
</feature>
<feature type="compositionally biased region" description="Low complexity" evidence="1">
    <location>
        <begin position="54"/>
        <end position="66"/>
    </location>
</feature>
<reference evidence="3 4" key="1">
    <citation type="submission" date="2024-02" db="EMBL/GenBank/DDBJ databases">
        <authorList>
            <person name="Chen Y."/>
            <person name="Shah S."/>
            <person name="Dougan E. K."/>
            <person name="Thang M."/>
            <person name="Chan C."/>
        </authorList>
    </citation>
    <scope>NUCLEOTIDE SEQUENCE [LARGE SCALE GENOMIC DNA]</scope>
</reference>
<evidence type="ECO:0000313" key="2">
    <source>
        <dbReference type="EMBL" id="CAK9089571.1"/>
    </source>
</evidence>
<dbReference type="Proteomes" id="UP001642464">
    <property type="component" value="Unassembled WGS sequence"/>
</dbReference>
<feature type="region of interest" description="Disordered" evidence="1">
    <location>
        <begin position="96"/>
        <end position="118"/>
    </location>
</feature>
<proteinExistence type="predicted"/>
<comment type="caution">
    <text evidence="3">The sequence shown here is derived from an EMBL/GenBank/DDBJ whole genome shotgun (WGS) entry which is preliminary data.</text>
</comment>
<accession>A0ABP0QS88</accession>
<sequence>MPAALRQQLFNASGRIDETSSVSSWTRVDDDQQDPWAAPELEPLQESSAEHADASTSTPAPSATPVQVPPPPPAGGPPPSSSAAPVIQAAQSFLNHSNETPASRKLRRQQEQAARRGRRAIRWGNMAPANLRHNPLNTALPDHLSQIGSGEGERSILILDNRDMGYRSDADMSIQMIHIADAIHTILSDTVFIPSIVITVFQGWRVALQFSQLAAIHAHWTAKIEASSSEDTGPRISAIAVESNPINVHLVCESPLFKMDRAIVHAEALALQCHDPLEEVVANIMPPIVDGPAVQPLEGAPKLLPALQGPSPAGWVPLAPVSSAKPSMTDPGHAPPPGSLTGGAVAPPRRSTEQRRTEPIDCSAMTPHAFVEAARGYGSNWLAPAGSYPPRPQRRSSVQIDEINETGAELNNSQAPRSFEPALPGS</sequence>
<feature type="region of interest" description="Disordered" evidence="1">
    <location>
        <begin position="383"/>
        <end position="426"/>
    </location>
</feature>
<feature type="region of interest" description="Disordered" evidence="1">
    <location>
        <begin position="1"/>
        <end position="84"/>
    </location>
</feature>
<evidence type="ECO:0000313" key="4">
    <source>
        <dbReference type="Proteomes" id="UP001642464"/>
    </source>
</evidence>
<feature type="region of interest" description="Disordered" evidence="1">
    <location>
        <begin position="317"/>
        <end position="361"/>
    </location>
</feature>
<evidence type="ECO:0000313" key="3">
    <source>
        <dbReference type="EMBL" id="CAK9089782.1"/>
    </source>
</evidence>
<evidence type="ECO:0000256" key="1">
    <source>
        <dbReference type="SAM" id="MobiDB-lite"/>
    </source>
</evidence>
<name>A0ABP0QS88_9DINO</name>
<organism evidence="3 4">
    <name type="scientific">Durusdinium trenchii</name>
    <dbReference type="NCBI Taxonomy" id="1381693"/>
    <lineage>
        <taxon>Eukaryota</taxon>
        <taxon>Sar</taxon>
        <taxon>Alveolata</taxon>
        <taxon>Dinophyceae</taxon>
        <taxon>Suessiales</taxon>
        <taxon>Symbiodiniaceae</taxon>
        <taxon>Durusdinium</taxon>
    </lineage>
</organism>
<feature type="compositionally biased region" description="Basic and acidic residues" evidence="1">
    <location>
        <begin position="350"/>
        <end position="359"/>
    </location>
</feature>
<protein>
    <submittedName>
        <fullName evidence="3">Uncharacterized protein</fullName>
    </submittedName>
</protein>
<keyword evidence="4" id="KW-1185">Reference proteome</keyword>
<dbReference type="EMBL" id="CAXAMM010039895">
    <property type="protein sequence ID" value="CAK9089782.1"/>
    <property type="molecule type" value="Genomic_DNA"/>
</dbReference>
<gene>
    <name evidence="2" type="ORF">SCF082_LOCUS42263</name>
    <name evidence="3" type="ORF">SCF082_LOCUS42357</name>
</gene>
<dbReference type="EMBL" id="CAXAMM010039862">
    <property type="protein sequence ID" value="CAK9089571.1"/>
    <property type="molecule type" value="Genomic_DNA"/>
</dbReference>